<accession>A0A1C3TNG2</accession>
<evidence type="ECO:0000313" key="2">
    <source>
        <dbReference type="Proteomes" id="UP000093071"/>
    </source>
</evidence>
<proteinExistence type="predicted"/>
<dbReference type="EMBL" id="LT604072">
    <property type="protein sequence ID" value="SCB04771.1"/>
    <property type="molecule type" value="Genomic_DNA"/>
</dbReference>
<gene>
    <name evidence="1" type="ORF">BN444_00267</name>
</gene>
<evidence type="ECO:0000313" key="1">
    <source>
        <dbReference type="EMBL" id="SCB04771.1"/>
    </source>
</evidence>
<name>A0A1C3TNG2_XANCT</name>
<reference evidence="2" key="1">
    <citation type="submission" date="2016-07" db="EMBL/GenBank/DDBJ databases">
        <authorList>
            <person name="Jaenicke Sebastian"/>
        </authorList>
    </citation>
    <scope>NUCLEOTIDE SEQUENCE [LARGE SCALE GENOMIC DNA]</scope>
</reference>
<dbReference type="RefSeq" id="WP_003474327.1">
    <property type="nucleotide sequence ID" value="NZ_LT604072.1"/>
</dbReference>
<sequence length="93" mass="10702">MFPDLMTPSAQDFEQHFKACVNAMCQGDAIGQTLVFERDKGKLHMRHINTLDLVNTGIDRYEMVVFDGGNTSGDCWKHVFFPRQRTHCFVYDA</sequence>
<dbReference type="Proteomes" id="UP000093071">
    <property type="component" value="Chromosome I"/>
</dbReference>
<organism evidence="1 2">
    <name type="scientific">Xanthomonas translucens pv. translucens DSM 18974</name>
    <dbReference type="NCBI Taxonomy" id="1261556"/>
    <lineage>
        <taxon>Bacteria</taxon>
        <taxon>Pseudomonadati</taxon>
        <taxon>Pseudomonadota</taxon>
        <taxon>Gammaproteobacteria</taxon>
        <taxon>Lysobacterales</taxon>
        <taxon>Lysobacteraceae</taxon>
        <taxon>Xanthomonas</taxon>
        <taxon>Xanthomonas translucens group</taxon>
    </lineage>
</organism>
<protein>
    <recommendedName>
        <fullName evidence="3">Uridylate kinase</fullName>
    </recommendedName>
</protein>
<dbReference type="AlphaFoldDB" id="A0A1C3TNG2"/>
<evidence type="ECO:0008006" key="3">
    <source>
        <dbReference type="Google" id="ProtNLM"/>
    </source>
</evidence>
<dbReference type="PATRIC" id="fig|1261556.5.peg.2112"/>